<feature type="domain" description="C2H2-type" evidence="12">
    <location>
        <begin position="405"/>
        <end position="432"/>
    </location>
</feature>
<comment type="caution">
    <text evidence="13">The sequence shown here is derived from an EMBL/GenBank/DDBJ whole genome shotgun (WGS) entry which is preliminary data.</text>
</comment>
<dbReference type="PANTHER" id="PTHR24404">
    <property type="entry name" value="ZINC FINGER PROTEIN"/>
    <property type="match status" value="1"/>
</dbReference>
<evidence type="ECO:0000256" key="7">
    <source>
        <dbReference type="ARBA" id="ARBA00023125"/>
    </source>
</evidence>
<dbReference type="SMART" id="SM00355">
    <property type="entry name" value="ZnF_C2H2"/>
    <property type="match status" value="13"/>
</dbReference>
<reference evidence="13 14" key="1">
    <citation type="journal article" date="2023" name="Sci. Data">
        <title>Genome assembly of the Korean intertidal mud-creeper Batillaria attramentaria.</title>
        <authorList>
            <person name="Patra A.K."/>
            <person name="Ho P.T."/>
            <person name="Jun S."/>
            <person name="Lee S.J."/>
            <person name="Kim Y."/>
            <person name="Won Y.J."/>
        </authorList>
    </citation>
    <scope>NUCLEOTIDE SEQUENCE [LARGE SCALE GENOMIC DNA]</scope>
    <source>
        <strain evidence="13">Wonlab-2016</strain>
    </source>
</reference>
<feature type="domain" description="C2H2-type" evidence="12">
    <location>
        <begin position="110"/>
        <end position="132"/>
    </location>
</feature>
<feature type="domain" description="C2H2-type" evidence="12">
    <location>
        <begin position="265"/>
        <end position="295"/>
    </location>
</feature>
<keyword evidence="8" id="KW-0804">Transcription</keyword>
<keyword evidence="4 10" id="KW-0863">Zinc-finger</keyword>
<gene>
    <name evidence="13" type="ORF">BaRGS_00021288</name>
</gene>
<dbReference type="PANTHER" id="PTHR24404:SF114">
    <property type="entry name" value="KLUMPFUSS, ISOFORM B-RELATED"/>
    <property type="match status" value="1"/>
</dbReference>
<feature type="compositionally biased region" description="Low complexity" evidence="11">
    <location>
        <begin position="545"/>
        <end position="554"/>
    </location>
</feature>
<dbReference type="FunFam" id="3.30.160.60:FF:000446">
    <property type="entry name" value="Zinc finger protein"/>
    <property type="match status" value="1"/>
</dbReference>
<feature type="domain" description="C2H2-type" evidence="12">
    <location>
        <begin position="517"/>
        <end position="544"/>
    </location>
</feature>
<evidence type="ECO:0000259" key="12">
    <source>
        <dbReference type="PROSITE" id="PS50157"/>
    </source>
</evidence>
<evidence type="ECO:0000313" key="13">
    <source>
        <dbReference type="EMBL" id="KAK7487447.1"/>
    </source>
</evidence>
<dbReference type="PROSITE" id="PS50157">
    <property type="entry name" value="ZINC_FINGER_C2H2_2"/>
    <property type="match status" value="12"/>
</dbReference>
<keyword evidence="9" id="KW-0539">Nucleus</keyword>
<keyword evidence="7" id="KW-0238">DNA-binding</keyword>
<dbReference type="InterPro" id="IPR036236">
    <property type="entry name" value="Znf_C2H2_sf"/>
</dbReference>
<evidence type="ECO:0000256" key="3">
    <source>
        <dbReference type="ARBA" id="ARBA00022737"/>
    </source>
</evidence>
<keyword evidence="6" id="KW-0805">Transcription regulation</keyword>
<dbReference type="FunFam" id="3.30.160.60:FF:000325">
    <property type="entry name" value="ZFP90 zinc finger protein"/>
    <property type="match status" value="1"/>
</dbReference>
<feature type="domain" description="C2H2-type" evidence="12">
    <location>
        <begin position="226"/>
        <end position="253"/>
    </location>
</feature>
<feature type="domain" description="C2H2-type" evidence="12">
    <location>
        <begin position="461"/>
        <end position="488"/>
    </location>
</feature>
<evidence type="ECO:0000256" key="6">
    <source>
        <dbReference type="ARBA" id="ARBA00023015"/>
    </source>
</evidence>
<dbReference type="Pfam" id="PF13912">
    <property type="entry name" value="zf-C2H2_6"/>
    <property type="match status" value="2"/>
</dbReference>
<evidence type="ECO:0000313" key="14">
    <source>
        <dbReference type="Proteomes" id="UP001519460"/>
    </source>
</evidence>
<feature type="region of interest" description="Disordered" evidence="11">
    <location>
        <begin position="177"/>
        <end position="219"/>
    </location>
</feature>
<dbReference type="GO" id="GO:0005634">
    <property type="term" value="C:nucleus"/>
    <property type="evidence" value="ECO:0007669"/>
    <property type="project" value="UniProtKB-SubCell"/>
</dbReference>
<keyword evidence="14" id="KW-1185">Reference proteome</keyword>
<feature type="compositionally biased region" description="Low complexity" evidence="11">
    <location>
        <begin position="180"/>
        <end position="193"/>
    </location>
</feature>
<keyword evidence="5" id="KW-0862">Zinc</keyword>
<dbReference type="FunFam" id="3.30.160.60:FF:000624">
    <property type="entry name" value="zinc finger protein 697"/>
    <property type="match status" value="1"/>
</dbReference>
<feature type="domain" description="C2H2-type" evidence="12">
    <location>
        <begin position="298"/>
        <end position="325"/>
    </location>
</feature>
<comment type="subcellular location">
    <subcellularLocation>
        <location evidence="1">Nucleus</location>
    </subcellularLocation>
</comment>
<evidence type="ECO:0000256" key="4">
    <source>
        <dbReference type="ARBA" id="ARBA00022771"/>
    </source>
</evidence>
<feature type="domain" description="C2H2-type" evidence="12">
    <location>
        <begin position="433"/>
        <end position="460"/>
    </location>
</feature>
<dbReference type="InterPro" id="IPR050589">
    <property type="entry name" value="Ikaros_C2H2-ZF"/>
</dbReference>
<organism evidence="13 14">
    <name type="scientific">Batillaria attramentaria</name>
    <dbReference type="NCBI Taxonomy" id="370345"/>
    <lineage>
        <taxon>Eukaryota</taxon>
        <taxon>Metazoa</taxon>
        <taxon>Spiralia</taxon>
        <taxon>Lophotrochozoa</taxon>
        <taxon>Mollusca</taxon>
        <taxon>Gastropoda</taxon>
        <taxon>Caenogastropoda</taxon>
        <taxon>Sorbeoconcha</taxon>
        <taxon>Cerithioidea</taxon>
        <taxon>Batillariidae</taxon>
        <taxon>Batillaria</taxon>
    </lineage>
</organism>
<dbReference type="AlphaFoldDB" id="A0ABD0KK88"/>
<evidence type="ECO:0000256" key="10">
    <source>
        <dbReference type="PROSITE-ProRule" id="PRU00042"/>
    </source>
</evidence>
<name>A0ABD0KK88_9CAEN</name>
<keyword evidence="2" id="KW-0479">Metal-binding</keyword>
<feature type="compositionally biased region" description="Polar residues" evidence="11">
    <location>
        <begin position="209"/>
        <end position="219"/>
    </location>
</feature>
<dbReference type="SUPFAM" id="SSF57667">
    <property type="entry name" value="beta-beta-alpha zinc fingers"/>
    <property type="match status" value="6"/>
</dbReference>
<feature type="domain" description="C2H2-type" evidence="12">
    <location>
        <begin position="489"/>
        <end position="516"/>
    </location>
</feature>
<evidence type="ECO:0000256" key="11">
    <source>
        <dbReference type="SAM" id="MobiDB-lite"/>
    </source>
</evidence>
<protein>
    <recommendedName>
        <fullName evidence="12">C2H2-type domain-containing protein</fullName>
    </recommendedName>
</protein>
<dbReference type="Proteomes" id="UP001519460">
    <property type="component" value="Unassembled WGS sequence"/>
</dbReference>
<evidence type="ECO:0000256" key="1">
    <source>
        <dbReference type="ARBA" id="ARBA00004123"/>
    </source>
</evidence>
<dbReference type="GO" id="GO:0008270">
    <property type="term" value="F:zinc ion binding"/>
    <property type="evidence" value="ECO:0007669"/>
    <property type="project" value="UniProtKB-KW"/>
</dbReference>
<evidence type="ECO:0000256" key="9">
    <source>
        <dbReference type="ARBA" id="ARBA00023242"/>
    </source>
</evidence>
<sequence>MESPEDGNLLSSTKDDADVKVFENGGLQSSSSDITDGFMSPTAKHADAVCPCCNASFSSAEAMLDHIKTSLSKVRTYSCSTCLQEFVLKSGLQEHQQTVHGLKVQTRVMYKCDECDMEYTSPSYLFRHKNIHKEITRQLIARGVLPKPTVSNVLCGMKNKPDEERLFDIKRELEEGPPLVSRSSDCDSSTSVSMQDVPDDSFENEEQQKASGTCQERTTTKNQVSEQCQDCDVPFHTLNGLNRHRRIHFGAGRKIHTRHQTPSSFPCSEPNCSLVFPSQHSLTRHRSKFHGIDRFTSVSCPECNKKFPNKSTLAVHARMHNGRRPYKCDLCPKAFRCSSNLVLHRRVHTQDRLACSFCDKRLASPPKYSCNTCGKAFKTLYGITTHRSSLGEGGGCRGTTGKQKLMCEVCGHEFSSKVTLKSHMVTHTSDRPFKCRMCEATFRHYKSRYNHEKTHTGKKEHVCSTCGKSFYQKSNLVIHTYTHSEERNWKCKWCSKAYPSEQGLRRHEKAHIDLKPYKCSLCPADFRLAHRLTMHLNNHRRKATRGLGTATGSRGRTRRVTELPAEKSQGINDTLSSDTEDHPYKG</sequence>
<feature type="domain" description="C2H2-type" evidence="12">
    <location>
        <begin position="326"/>
        <end position="353"/>
    </location>
</feature>
<feature type="region of interest" description="Disordered" evidence="11">
    <location>
        <begin position="539"/>
        <end position="586"/>
    </location>
</feature>
<feature type="domain" description="C2H2-type" evidence="12">
    <location>
        <begin position="77"/>
        <end position="100"/>
    </location>
</feature>
<dbReference type="GO" id="GO:0003677">
    <property type="term" value="F:DNA binding"/>
    <property type="evidence" value="ECO:0007669"/>
    <property type="project" value="UniProtKB-KW"/>
</dbReference>
<accession>A0ABD0KK88</accession>
<evidence type="ECO:0000256" key="8">
    <source>
        <dbReference type="ARBA" id="ARBA00023163"/>
    </source>
</evidence>
<dbReference type="InterPro" id="IPR013087">
    <property type="entry name" value="Znf_C2H2_type"/>
</dbReference>
<evidence type="ECO:0000256" key="2">
    <source>
        <dbReference type="ARBA" id="ARBA00022723"/>
    </source>
</evidence>
<dbReference type="Gene3D" id="3.30.160.60">
    <property type="entry name" value="Classic Zinc Finger"/>
    <property type="match status" value="8"/>
</dbReference>
<evidence type="ECO:0000256" key="5">
    <source>
        <dbReference type="ARBA" id="ARBA00022833"/>
    </source>
</evidence>
<keyword evidence="3" id="KW-0677">Repeat</keyword>
<dbReference type="EMBL" id="JACVVK020000164">
    <property type="protein sequence ID" value="KAK7487447.1"/>
    <property type="molecule type" value="Genomic_DNA"/>
</dbReference>
<dbReference type="PROSITE" id="PS00028">
    <property type="entry name" value="ZINC_FINGER_C2H2_1"/>
    <property type="match status" value="11"/>
</dbReference>
<proteinExistence type="predicted"/>
<feature type="domain" description="C2H2-type" evidence="12">
    <location>
        <begin position="368"/>
        <end position="387"/>
    </location>
</feature>
<dbReference type="Pfam" id="PF00096">
    <property type="entry name" value="zf-C2H2"/>
    <property type="match status" value="5"/>
</dbReference>